<keyword evidence="4 7" id="KW-0812">Transmembrane</keyword>
<feature type="transmembrane region" description="Helical" evidence="8">
    <location>
        <begin position="190"/>
        <end position="213"/>
    </location>
</feature>
<evidence type="ECO:0000256" key="7">
    <source>
        <dbReference type="RuleBase" id="RU000320"/>
    </source>
</evidence>
<evidence type="ECO:0000256" key="5">
    <source>
        <dbReference type="ARBA" id="ARBA00022989"/>
    </source>
</evidence>
<feature type="transmembrane region" description="Helical" evidence="8">
    <location>
        <begin position="104"/>
        <end position="121"/>
    </location>
</feature>
<dbReference type="InterPro" id="IPR001750">
    <property type="entry name" value="ND/Mrp_TM"/>
</dbReference>
<sequence length="487" mass="52331">MSPVWAILAPLCAGFLLPLLSIFRKKAVPAFTVSIGAVSSLVSLFVAMSGWSGLSITLGGWGPELGISLVVDRISGAFLTLGAIGFPLSLAVSTEHFGLSPWRFYVIFFLSWASVNGILLTGDLFNLFVFFEIFSVAAYLMVSYPPRFWRAVEASLKYLILGTVGALFLLLGIAYSFMATGQLNMAALSLLLPSVPSATLTVIAGCIFTGLFVKSGTVPTHFWLPDAHSSAQTSVSALLSGVLVKVSLYGMIRLSYLLFMDAGIGIMPVMMAFGTLSVILGHLMAFQQEDVKRLLAYSTVAQVGTILVGIGCGSALGMSAAILHSFVHMASKMGLFLVAGVLVEDRGTRKITEMRGLFFHRPLFVLLFCFLAASLAGIPPFSGFFSKWYLLRAISGAGYVVPSVALVGGTVVSAAYYLRIARAFFSFSDEAPVHRRPHPVTFRAVLFLSILCLALAVIPLIPWFRDFLGDIGIYGMSGDLYRNVVSP</sequence>
<evidence type="ECO:0000256" key="6">
    <source>
        <dbReference type="ARBA" id="ARBA00023136"/>
    </source>
</evidence>
<proteinExistence type="inferred from homology"/>
<accession>A0ABS9EPD0</accession>
<dbReference type="InterPro" id="IPR050586">
    <property type="entry name" value="CPA3_Na-H_Antiporter_D"/>
</dbReference>
<feature type="transmembrane region" description="Helical" evidence="8">
    <location>
        <begin position="264"/>
        <end position="283"/>
    </location>
</feature>
<dbReference type="InterPro" id="IPR003918">
    <property type="entry name" value="NADH_UbQ_OxRdtase"/>
</dbReference>
<comment type="caution">
    <text evidence="10">The sequence shown here is derived from an EMBL/GenBank/DDBJ whole genome shotgun (WGS) entry which is preliminary data.</text>
</comment>
<keyword evidence="5 8" id="KW-1133">Transmembrane helix</keyword>
<evidence type="ECO:0000256" key="8">
    <source>
        <dbReference type="SAM" id="Phobius"/>
    </source>
</evidence>
<dbReference type="EMBL" id="JAKGUD010000010">
    <property type="protein sequence ID" value="MCF4143050.1"/>
    <property type="molecule type" value="Genomic_DNA"/>
</dbReference>
<comment type="subcellular location">
    <subcellularLocation>
        <location evidence="1">Cell membrane</location>
        <topology evidence="1">Multi-pass membrane protein</topology>
    </subcellularLocation>
    <subcellularLocation>
        <location evidence="7">Membrane</location>
        <topology evidence="7">Multi-pass membrane protein</topology>
    </subcellularLocation>
</comment>
<evidence type="ECO:0000313" key="10">
    <source>
        <dbReference type="EMBL" id="MCF4143050.1"/>
    </source>
</evidence>
<feature type="transmembrane region" description="Helical" evidence="8">
    <location>
        <begin position="397"/>
        <end position="418"/>
    </location>
</feature>
<reference evidence="10 11" key="1">
    <citation type="submission" date="2022-01" db="EMBL/GenBank/DDBJ databases">
        <title>Dethiosulfovibrio faecalis sp. nov., a novel proteolytic, non-sulfur-reducing bacterium isolated from a marine aquaculture solid waste bioreactor.</title>
        <authorList>
            <person name="Grabowski S."/>
            <person name="Apolinario E."/>
            <person name="Schneider N."/>
            <person name="Marshall C.W."/>
            <person name="Sowers K.R."/>
        </authorList>
    </citation>
    <scope>NUCLEOTIDE SEQUENCE [LARGE SCALE GENOMIC DNA]</scope>
    <source>
        <strain evidence="10 11">DSM 12537</strain>
    </source>
</reference>
<feature type="transmembrane region" description="Helical" evidence="8">
    <location>
        <begin position="6"/>
        <end position="23"/>
    </location>
</feature>
<feature type="transmembrane region" description="Helical" evidence="8">
    <location>
        <begin position="127"/>
        <end position="146"/>
    </location>
</feature>
<dbReference type="RefSeq" id="WP_236099757.1">
    <property type="nucleotide sequence ID" value="NZ_JAKGUD010000010.1"/>
</dbReference>
<evidence type="ECO:0000256" key="4">
    <source>
        <dbReference type="ARBA" id="ARBA00022692"/>
    </source>
</evidence>
<gene>
    <name evidence="10" type="ORF">L2W38_09525</name>
</gene>
<evidence type="ECO:0000256" key="2">
    <source>
        <dbReference type="ARBA" id="ARBA00005346"/>
    </source>
</evidence>
<evidence type="ECO:0000256" key="3">
    <source>
        <dbReference type="ARBA" id="ARBA00022475"/>
    </source>
</evidence>
<evidence type="ECO:0000313" key="11">
    <source>
        <dbReference type="Proteomes" id="UP001200430"/>
    </source>
</evidence>
<keyword evidence="3" id="KW-1003">Cell membrane</keyword>
<feature type="transmembrane region" description="Helical" evidence="8">
    <location>
        <begin position="295"/>
        <end position="316"/>
    </location>
</feature>
<feature type="transmembrane region" description="Helical" evidence="8">
    <location>
        <begin position="30"/>
        <end position="54"/>
    </location>
</feature>
<dbReference type="Pfam" id="PF00361">
    <property type="entry name" value="Proton_antipo_M"/>
    <property type="match status" value="1"/>
</dbReference>
<feature type="transmembrane region" description="Helical" evidence="8">
    <location>
        <begin position="444"/>
        <end position="464"/>
    </location>
</feature>
<dbReference type="Proteomes" id="UP001200430">
    <property type="component" value="Unassembled WGS sequence"/>
</dbReference>
<name>A0ABS9EPD0_9BACT</name>
<dbReference type="PRINTS" id="PR01437">
    <property type="entry name" value="NUOXDRDTASE4"/>
</dbReference>
<dbReference type="PANTHER" id="PTHR42703:SF1">
    <property type="entry name" value="NA(+)_H(+) ANTIPORTER SUBUNIT D1"/>
    <property type="match status" value="1"/>
</dbReference>
<keyword evidence="11" id="KW-1185">Reference proteome</keyword>
<feature type="transmembrane region" description="Helical" evidence="8">
    <location>
        <begin position="363"/>
        <end position="385"/>
    </location>
</feature>
<evidence type="ECO:0000256" key="1">
    <source>
        <dbReference type="ARBA" id="ARBA00004651"/>
    </source>
</evidence>
<evidence type="ECO:0000259" key="9">
    <source>
        <dbReference type="Pfam" id="PF00361"/>
    </source>
</evidence>
<feature type="transmembrane region" description="Helical" evidence="8">
    <location>
        <begin position="234"/>
        <end position="252"/>
    </location>
</feature>
<dbReference type="PANTHER" id="PTHR42703">
    <property type="entry name" value="NADH DEHYDROGENASE"/>
    <property type="match status" value="1"/>
</dbReference>
<feature type="transmembrane region" description="Helical" evidence="8">
    <location>
        <begin position="158"/>
        <end position="178"/>
    </location>
</feature>
<protein>
    <recommendedName>
        <fullName evidence="9">NADH:quinone oxidoreductase/Mrp antiporter transmembrane domain-containing protein</fullName>
    </recommendedName>
</protein>
<keyword evidence="6 8" id="KW-0472">Membrane</keyword>
<feature type="domain" description="NADH:quinone oxidoreductase/Mrp antiporter transmembrane" evidence="9">
    <location>
        <begin position="122"/>
        <end position="411"/>
    </location>
</feature>
<comment type="similarity">
    <text evidence="2">Belongs to the CPA3 antiporters (TC 2.A.63) subunit D family.</text>
</comment>
<organism evidence="10 11">
    <name type="scientific">Dethiosulfovibrio marinus</name>
    <dbReference type="NCBI Taxonomy" id="133532"/>
    <lineage>
        <taxon>Bacteria</taxon>
        <taxon>Thermotogati</taxon>
        <taxon>Synergistota</taxon>
        <taxon>Synergistia</taxon>
        <taxon>Synergistales</taxon>
        <taxon>Dethiosulfovibrionaceae</taxon>
        <taxon>Dethiosulfovibrio</taxon>
    </lineage>
</organism>